<evidence type="ECO:0000256" key="1">
    <source>
        <dbReference type="SAM" id="MobiDB-lite"/>
    </source>
</evidence>
<sequence>MKFWTADSEDLVVDMVECEVCQRWIPSKNAAIHSLYHAHQPIRIQTDDNGDSGLPSFVMQTIPCEDCRVLVPRGNWEIHRAHVCRGRQQAGQVYNNHPAQEEQEEPQSPNDNPPVVVTMETVECSACGILVPIHNLELHETRACSALHTVPPTGTANLDTTSDTNGGCSFPLIDDKDEEVEGWKCPRCTFQNNNTTANQEKCSMCEYQLVSATESSNHNPQKDSPPSEESEKEGWMFWKSVVKDWVPVEYHQLLPEHLVPERERKKRKKKRGKRLPRQNNSSEPPPSRQEIRQCRSVYLDWLERERRQYVQLLETTRQQYLCLKQQQQQQQQQQQEPSHEDEPMERLRKPSDDDKDEASRLPQSITPPTQLELLQATEQLCLHHLEYLRRTRVIQQLKQDIELLGLPRWKHHLHHLLDLYQSASELYVDNIIWELRMQFMRYAVLEIMAMLELAIWSAQIQSMVASLGQPMDGGEARRACRNSRDISIICQSVMPFLGRPQTPALRGL</sequence>
<dbReference type="Proteomes" id="UP001153069">
    <property type="component" value="Unassembled WGS sequence"/>
</dbReference>
<feature type="region of interest" description="Disordered" evidence="1">
    <location>
        <begin position="261"/>
        <end position="290"/>
    </location>
</feature>
<accession>A0A9N8HKP5</accession>
<feature type="compositionally biased region" description="Basic and acidic residues" evidence="1">
    <location>
        <begin position="337"/>
        <end position="352"/>
    </location>
</feature>
<name>A0A9N8HKP5_9STRA</name>
<proteinExistence type="predicted"/>
<evidence type="ECO:0000313" key="2">
    <source>
        <dbReference type="EMBL" id="CAB9517421.1"/>
    </source>
</evidence>
<feature type="region of interest" description="Disordered" evidence="1">
    <location>
        <begin position="328"/>
        <end position="368"/>
    </location>
</feature>
<dbReference type="AlphaFoldDB" id="A0A9N8HKP5"/>
<gene>
    <name evidence="2" type="ORF">SEMRO_855_G211440.1</name>
</gene>
<protein>
    <submittedName>
        <fullName evidence="2">Uncharacterized protein</fullName>
    </submittedName>
</protein>
<evidence type="ECO:0000313" key="3">
    <source>
        <dbReference type="Proteomes" id="UP001153069"/>
    </source>
</evidence>
<keyword evidence="3" id="KW-1185">Reference proteome</keyword>
<dbReference type="EMBL" id="CAICTM010000854">
    <property type="protein sequence ID" value="CAB9517421.1"/>
    <property type="molecule type" value="Genomic_DNA"/>
</dbReference>
<reference evidence="2" key="1">
    <citation type="submission" date="2020-06" db="EMBL/GenBank/DDBJ databases">
        <authorList>
            <consortium name="Plant Systems Biology data submission"/>
        </authorList>
    </citation>
    <scope>NUCLEOTIDE SEQUENCE</scope>
    <source>
        <strain evidence="2">D6</strain>
    </source>
</reference>
<feature type="region of interest" description="Disordered" evidence="1">
    <location>
        <begin position="213"/>
        <end position="232"/>
    </location>
</feature>
<organism evidence="2 3">
    <name type="scientific">Seminavis robusta</name>
    <dbReference type="NCBI Taxonomy" id="568900"/>
    <lineage>
        <taxon>Eukaryota</taxon>
        <taxon>Sar</taxon>
        <taxon>Stramenopiles</taxon>
        <taxon>Ochrophyta</taxon>
        <taxon>Bacillariophyta</taxon>
        <taxon>Bacillariophyceae</taxon>
        <taxon>Bacillariophycidae</taxon>
        <taxon>Naviculales</taxon>
        <taxon>Naviculaceae</taxon>
        <taxon>Seminavis</taxon>
    </lineage>
</organism>
<comment type="caution">
    <text evidence="2">The sequence shown here is derived from an EMBL/GenBank/DDBJ whole genome shotgun (WGS) entry which is preliminary data.</text>
</comment>
<feature type="compositionally biased region" description="Basic residues" evidence="1">
    <location>
        <begin position="264"/>
        <end position="276"/>
    </location>
</feature>